<dbReference type="RefSeq" id="WP_139220602.1">
    <property type="nucleotide sequence ID" value="NZ_FOVL01000006.1"/>
</dbReference>
<evidence type="ECO:0000313" key="2">
    <source>
        <dbReference type="Proteomes" id="UP000199153"/>
    </source>
</evidence>
<proteinExistence type="predicted"/>
<reference evidence="1 2" key="1">
    <citation type="submission" date="2016-10" db="EMBL/GenBank/DDBJ databases">
        <authorList>
            <person name="de Groot N.N."/>
        </authorList>
    </citation>
    <scope>NUCLEOTIDE SEQUENCE [LARGE SCALE GENOMIC DNA]</scope>
    <source>
        <strain evidence="1 2">DSM 17794</strain>
    </source>
</reference>
<dbReference type="Proteomes" id="UP000199153">
    <property type="component" value="Unassembled WGS sequence"/>
</dbReference>
<gene>
    <name evidence="1" type="ORF">SAMN05660413_01358</name>
</gene>
<dbReference type="EMBL" id="FOVL01000006">
    <property type="protein sequence ID" value="SFN49958.1"/>
    <property type="molecule type" value="Genomic_DNA"/>
</dbReference>
<keyword evidence="2" id="KW-1185">Reference proteome</keyword>
<evidence type="ECO:0000313" key="1">
    <source>
        <dbReference type="EMBL" id="SFN49958.1"/>
    </source>
</evidence>
<sequence length="60" mass="6916">MKKYSGANPAAINFHKTGKYLALNYYDNDKACAKKDMERVTGSKLWKTVFFLLEEVLLLK</sequence>
<name>A0A1I4ZIC0_9FLAO</name>
<accession>A0A1I4ZIC0</accession>
<protein>
    <submittedName>
        <fullName evidence="1">Uncharacterized protein</fullName>
    </submittedName>
</protein>
<organism evidence="1 2">
    <name type="scientific">Salegentibacter flavus</name>
    <dbReference type="NCBI Taxonomy" id="287099"/>
    <lineage>
        <taxon>Bacteria</taxon>
        <taxon>Pseudomonadati</taxon>
        <taxon>Bacteroidota</taxon>
        <taxon>Flavobacteriia</taxon>
        <taxon>Flavobacteriales</taxon>
        <taxon>Flavobacteriaceae</taxon>
        <taxon>Salegentibacter</taxon>
    </lineage>
</organism>
<dbReference type="AlphaFoldDB" id="A0A1I4ZIC0"/>